<dbReference type="SMART" id="SM01012">
    <property type="entry name" value="ANTAR"/>
    <property type="match status" value="1"/>
</dbReference>
<dbReference type="Gene3D" id="1.10.10.10">
    <property type="entry name" value="Winged helix-like DNA-binding domain superfamily/Winged helix DNA-binding domain"/>
    <property type="match status" value="1"/>
</dbReference>
<dbReference type="InterPro" id="IPR001789">
    <property type="entry name" value="Sig_transdc_resp-reg_receiver"/>
</dbReference>
<dbReference type="EMBL" id="LAZR01001150">
    <property type="protein sequence ID" value="KKN49797.1"/>
    <property type="molecule type" value="Genomic_DNA"/>
</dbReference>
<comment type="caution">
    <text evidence="3">The sequence shown here is derived from an EMBL/GenBank/DDBJ whole genome shotgun (WGS) entry which is preliminary data.</text>
</comment>
<evidence type="ECO:0000259" key="2">
    <source>
        <dbReference type="PROSITE" id="PS50921"/>
    </source>
</evidence>
<dbReference type="PANTHER" id="PTHR43367">
    <property type="match status" value="1"/>
</dbReference>
<name>A0A0F9RJ31_9ZZZZ</name>
<reference evidence="3" key="1">
    <citation type="journal article" date="2015" name="Nature">
        <title>Complex archaea that bridge the gap between prokaryotes and eukaryotes.</title>
        <authorList>
            <person name="Spang A."/>
            <person name="Saw J.H."/>
            <person name="Jorgensen S.L."/>
            <person name="Zaremba-Niedzwiedzka K."/>
            <person name="Martijn J."/>
            <person name="Lind A.E."/>
            <person name="van Eijk R."/>
            <person name="Schleper C."/>
            <person name="Guy L."/>
            <person name="Ettema T.J."/>
        </authorList>
    </citation>
    <scope>NUCLEOTIDE SEQUENCE</scope>
</reference>
<evidence type="ECO:0000259" key="1">
    <source>
        <dbReference type="PROSITE" id="PS50110"/>
    </source>
</evidence>
<proteinExistence type="predicted"/>
<dbReference type="PANTHER" id="PTHR43367:SF1">
    <property type="entry name" value="TWO-COMPONENT RESPONSE REGULATOR-LIKE APRR6-RELATED"/>
    <property type="match status" value="1"/>
</dbReference>
<protein>
    <recommendedName>
        <fullName evidence="4">ANTAR domain-containing protein</fullName>
    </recommendedName>
</protein>
<dbReference type="InterPro" id="IPR008327">
    <property type="entry name" value="Sig_transdc_resp-reg_antiterm"/>
</dbReference>
<accession>A0A0F9RJ31</accession>
<dbReference type="Gene3D" id="3.40.50.2300">
    <property type="match status" value="1"/>
</dbReference>
<dbReference type="InterPro" id="IPR011006">
    <property type="entry name" value="CheY-like_superfamily"/>
</dbReference>
<dbReference type="PROSITE" id="PS50921">
    <property type="entry name" value="ANTAR"/>
    <property type="match status" value="1"/>
</dbReference>
<dbReference type="GO" id="GO:0003723">
    <property type="term" value="F:RNA binding"/>
    <property type="evidence" value="ECO:0007669"/>
    <property type="project" value="InterPro"/>
</dbReference>
<dbReference type="PROSITE" id="PS50110">
    <property type="entry name" value="RESPONSE_REGULATORY"/>
    <property type="match status" value="1"/>
</dbReference>
<sequence>MSSQAVRRYLNRMRKDLRILVVESDSAKAKNIIDALLEAGWNDVHAIAQVSGLEQSVAKHAPDIVLIDIANPDRDTLEHIGAVSDAKSRAVAMFVDQTDQHLTQAALAAGVSAYVVDGLQMNRIKSVIETAIARFQMMRQMQSELDAAKQALEDRKTVDRAKGILMRKRSIPEDEAYKLIRKSAMDQGRKVIDVAQALVTASDLLS</sequence>
<dbReference type="AlphaFoldDB" id="A0A0F9RJ31"/>
<gene>
    <name evidence="3" type="ORF">LCGC14_0639040</name>
</gene>
<dbReference type="SUPFAM" id="SSF52172">
    <property type="entry name" value="CheY-like"/>
    <property type="match status" value="1"/>
</dbReference>
<organism evidence="3">
    <name type="scientific">marine sediment metagenome</name>
    <dbReference type="NCBI Taxonomy" id="412755"/>
    <lineage>
        <taxon>unclassified sequences</taxon>
        <taxon>metagenomes</taxon>
        <taxon>ecological metagenomes</taxon>
    </lineage>
</organism>
<feature type="domain" description="Response regulatory" evidence="1">
    <location>
        <begin position="18"/>
        <end position="132"/>
    </location>
</feature>
<evidence type="ECO:0008006" key="4">
    <source>
        <dbReference type="Google" id="ProtNLM"/>
    </source>
</evidence>
<evidence type="ECO:0000313" key="3">
    <source>
        <dbReference type="EMBL" id="KKN49797.1"/>
    </source>
</evidence>
<dbReference type="InterPro" id="IPR005561">
    <property type="entry name" value="ANTAR"/>
</dbReference>
<dbReference type="PIRSF" id="PIRSF036382">
    <property type="entry name" value="RR_antiterm"/>
    <property type="match status" value="1"/>
</dbReference>
<dbReference type="GO" id="GO:0000160">
    <property type="term" value="P:phosphorelay signal transduction system"/>
    <property type="evidence" value="ECO:0007669"/>
    <property type="project" value="InterPro"/>
</dbReference>
<feature type="domain" description="ANTAR" evidence="2">
    <location>
        <begin position="138"/>
        <end position="199"/>
    </location>
</feature>
<dbReference type="Pfam" id="PF03861">
    <property type="entry name" value="ANTAR"/>
    <property type="match status" value="1"/>
</dbReference>
<dbReference type="InterPro" id="IPR036388">
    <property type="entry name" value="WH-like_DNA-bd_sf"/>
</dbReference>